<protein>
    <recommendedName>
        <fullName evidence="4 14">Corrinoid adenosyltransferase</fullName>
        <ecNumber evidence="3 14">2.5.1.17</ecNumber>
    </recommendedName>
    <alternativeName>
        <fullName evidence="9 14">Cob(II)alamin adenosyltransferase</fullName>
    </alternativeName>
    <alternativeName>
        <fullName evidence="11 14">Cob(II)yrinic acid a,c-diamide adenosyltransferase</fullName>
    </alternativeName>
    <alternativeName>
        <fullName evidence="10 14">Cobinamide/cobalamin adenosyltransferase</fullName>
    </alternativeName>
</protein>
<evidence type="ECO:0000256" key="10">
    <source>
        <dbReference type="ARBA" id="ARBA00033334"/>
    </source>
</evidence>
<evidence type="ECO:0000256" key="8">
    <source>
        <dbReference type="ARBA" id="ARBA00022840"/>
    </source>
</evidence>
<comment type="similarity">
    <text evidence="2 14">Belongs to the Cob(I)alamin adenosyltransferase family.</text>
</comment>
<dbReference type="Gene3D" id="1.20.1200.10">
    <property type="entry name" value="Cobalamin adenosyltransferase-like"/>
    <property type="match status" value="1"/>
</dbReference>
<dbReference type="GO" id="GO:0009236">
    <property type="term" value="P:cobalamin biosynthetic process"/>
    <property type="evidence" value="ECO:0007669"/>
    <property type="project" value="UniProtKB-UniRule"/>
</dbReference>
<evidence type="ECO:0000256" key="12">
    <source>
        <dbReference type="ARBA" id="ARBA00048555"/>
    </source>
</evidence>
<proteinExistence type="inferred from homology"/>
<evidence type="ECO:0000256" key="13">
    <source>
        <dbReference type="ARBA" id="ARBA00048692"/>
    </source>
</evidence>
<comment type="caution">
    <text evidence="16">The sequence shown here is derived from an EMBL/GenBank/DDBJ whole genome shotgun (WGS) entry which is preliminary data.</text>
</comment>
<dbReference type="STRING" id="1618.IV36_GL002055"/>
<dbReference type="UniPathway" id="UPA00148">
    <property type="reaction ID" value="UER00233"/>
</dbReference>
<evidence type="ECO:0000313" key="17">
    <source>
        <dbReference type="Proteomes" id="UP000051727"/>
    </source>
</evidence>
<dbReference type="Pfam" id="PF01923">
    <property type="entry name" value="Cob_adeno_trans"/>
    <property type="match status" value="1"/>
</dbReference>
<name>A0A0R2FT62_9LACO</name>
<dbReference type="GO" id="GO:0008817">
    <property type="term" value="F:corrinoid adenosyltransferase activity"/>
    <property type="evidence" value="ECO:0007669"/>
    <property type="project" value="UniProtKB-UniRule"/>
</dbReference>
<organism evidence="16 17">
    <name type="scientific">Liquorilactobacillus mali</name>
    <dbReference type="NCBI Taxonomy" id="1618"/>
    <lineage>
        <taxon>Bacteria</taxon>
        <taxon>Bacillati</taxon>
        <taxon>Bacillota</taxon>
        <taxon>Bacilli</taxon>
        <taxon>Lactobacillales</taxon>
        <taxon>Lactobacillaceae</taxon>
        <taxon>Liquorilactobacillus</taxon>
    </lineage>
</organism>
<dbReference type="PATRIC" id="fig|1618.3.peg.2100"/>
<evidence type="ECO:0000256" key="4">
    <source>
        <dbReference type="ARBA" id="ARBA00020963"/>
    </source>
</evidence>
<dbReference type="PANTHER" id="PTHR12213:SF0">
    <property type="entry name" value="CORRINOID ADENOSYLTRANSFERASE MMAB"/>
    <property type="match status" value="1"/>
</dbReference>
<evidence type="ECO:0000256" key="14">
    <source>
        <dbReference type="RuleBase" id="RU366026"/>
    </source>
</evidence>
<keyword evidence="5 14" id="KW-0169">Cobalamin biosynthesis</keyword>
<evidence type="ECO:0000256" key="11">
    <source>
        <dbReference type="ARBA" id="ARBA00033354"/>
    </source>
</evidence>
<dbReference type="Proteomes" id="UP000051727">
    <property type="component" value="Unassembled WGS sequence"/>
</dbReference>
<gene>
    <name evidence="16" type="ORF">IV36_GL002055</name>
</gene>
<evidence type="ECO:0000313" key="16">
    <source>
        <dbReference type="EMBL" id="KRN30694.1"/>
    </source>
</evidence>
<evidence type="ECO:0000256" key="2">
    <source>
        <dbReference type="ARBA" id="ARBA00007487"/>
    </source>
</evidence>
<dbReference type="SUPFAM" id="SSF89028">
    <property type="entry name" value="Cobalamin adenosyltransferase-like"/>
    <property type="match status" value="1"/>
</dbReference>
<evidence type="ECO:0000256" key="6">
    <source>
        <dbReference type="ARBA" id="ARBA00022679"/>
    </source>
</evidence>
<dbReference type="AlphaFoldDB" id="A0A0R2FT62"/>
<evidence type="ECO:0000256" key="9">
    <source>
        <dbReference type="ARBA" id="ARBA00031529"/>
    </source>
</evidence>
<evidence type="ECO:0000256" key="7">
    <source>
        <dbReference type="ARBA" id="ARBA00022741"/>
    </source>
</evidence>
<evidence type="ECO:0000256" key="5">
    <source>
        <dbReference type="ARBA" id="ARBA00022573"/>
    </source>
</evidence>
<dbReference type="EC" id="2.5.1.17" evidence="3 14"/>
<feature type="domain" description="Cobalamin adenosyltransferase-like" evidence="15">
    <location>
        <begin position="9"/>
        <end position="172"/>
    </location>
</feature>
<comment type="catalytic activity">
    <reaction evidence="13 14">
        <text>2 cob(II)alamin + reduced [electron-transfer flavoprotein] + 2 ATP = 2 adenosylcob(III)alamin + 2 triphosphate + oxidized [electron-transfer flavoprotein] + 3 H(+)</text>
        <dbReference type="Rhea" id="RHEA:28671"/>
        <dbReference type="Rhea" id="RHEA-COMP:10685"/>
        <dbReference type="Rhea" id="RHEA-COMP:10686"/>
        <dbReference type="ChEBI" id="CHEBI:15378"/>
        <dbReference type="ChEBI" id="CHEBI:16304"/>
        <dbReference type="ChEBI" id="CHEBI:18036"/>
        <dbReference type="ChEBI" id="CHEBI:18408"/>
        <dbReference type="ChEBI" id="CHEBI:30616"/>
        <dbReference type="ChEBI" id="CHEBI:57692"/>
        <dbReference type="ChEBI" id="CHEBI:58307"/>
        <dbReference type="EC" id="2.5.1.17"/>
    </reaction>
</comment>
<accession>A0A0R2FT62</accession>
<keyword evidence="7 14" id="KW-0547">Nucleotide-binding</keyword>
<evidence type="ECO:0000259" key="15">
    <source>
        <dbReference type="Pfam" id="PF01923"/>
    </source>
</evidence>
<dbReference type="InterPro" id="IPR016030">
    <property type="entry name" value="CblAdoTrfase-like"/>
</dbReference>
<sequence>MIGGLKMKLYTKRGDQGTTIQIKGGQIPKYDPQIKALGDIDELDSWLGVVRAHIDYDGYAKWLGNELLMLQTELYELLADIGVPRHQTITDTHVMRLEVKIDKWMGEVPPLKAFVLPGGNSVAAEIQYARTLARRAERSVDFLATQDESITASILRYTNRLSDYLFAMARYVNWQAGISEKQV</sequence>
<reference evidence="16 17" key="1">
    <citation type="journal article" date="2015" name="Genome Announc.">
        <title>Expanding the biotechnology potential of lactobacilli through comparative genomics of 213 strains and associated genera.</title>
        <authorList>
            <person name="Sun Z."/>
            <person name="Harris H.M."/>
            <person name="McCann A."/>
            <person name="Guo C."/>
            <person name="Argimon S."/>
            <person name="Zhang W."/>
            <person name="Yang X."/>
            <person name="Jeffery I.B."/>
            <person name="Cooney J.C."/>
            <person name="Kagawa T.F."/>
            <person name="Liu W."/>
            <person name="Song Y."/>
            <person name="Salvetti E."/>
            <person name="Wrobel A."/>
            <person name="Rasinkangas P."/>
            <person name="Parkhill J."/>
            <person name="Rea M.C."/>
            <person name="O'Sullivan O."/>
            <person name="Ritari J."/>
            <person name="Douillard F.P."/>
            <person name="Paul Ross R."/>
            <person name="Yang R."/>
            <person name="Briner A.E."/>
            <person name="Felis G.E."/>
            <person name="de Vos W.M."/>
            <person name="Barrangou R."/>
            <person name="Klaenhammer T.R."/>
            <person name="Caufield P.W."/>
            <person name="Cui Y."/>
            <person name="Zhang H."/>
            <person name="O'Toole P.W."/>
        </authorList>
    </citation>
    <scope>NUCLEOTIDE SEQUENCE [LARGE SCALE GENOMIC DNA]</scope>
    <source>
        <strain evidence="16 17">ATCC 27304</strain>
    </source>
</reference>
<dbReference type="InterPro" id="IPR036451">
    <property type="entry name" value="CblAdoTrfase-like_sf"/>
</dbReference>
<comment type="pathway">
    <text evidence="1 14">Cofactor biosynthesis; adenosylcobalamin biosynthesis; adenosylcobalamin from cob(II)yrinate a,c-diamide: step 2/7.</text>
</comment>
<dbReference type="InterPro" id="IPR029499">
    <property type="entry name" value="PduO-typ"/>
</dbReference>
<dbReference type="NCBIfam" id="TIGR00636">
    <property type="entry name" value="PduO_Nterm"/>
    <property type="match status" value="1"/>
</dbReference>
<evidence type="ECO:0000256" key="1">
    <source>
        <dbReference type="ARBA" id="ARBA00005121"/>
    </source>
</evidence>
<keyword evidence="6 14" id="KW-0808">Transferase</keyword>
<evidence type="ECO:0000256" key="3">
    <source>
        <dbReference type="ARBA" id="ARBA00012454"/>
    </source>
</evidence>
<dbReference type="GO" id="GO:0005524">
    <property type="term" value="F:ATP binding"/>
    <property type="evidence" value="ECO:0007669"/>
    <property type="project" value="UniProtKB-UniRule"/>
</dbReference>
<keyword evidence="8 14" id="KW-0067">ATP-binding</keyword>
<dbReference type="EMBL" id="JQAR01000006">
    <property type="protein sequence ID" value="KRN30694.1"/>
    <property type="molecule type" value="Genomic_DNA"/>
</dbReference>
<comment type="catalytic activity">
    <reaction evidence="12 14">
        <text>2 cob(II)yrinate a,c diamide + reduced [electron-transfer flavoprotein] + 2 ATP = 2 adenosylcob(III)yrinate a,c-diamide + 2 triphosphate + oxidized [electron-transfer flavoprotein] + 3 H(+)</text>
        <dbReference type="Rhea" id="RHEA:11528"/>
        <dbReference type="Rhea" id="RHEA-COMP:10685"/>
        <dbReference type="Rhea" id="RHEA-COMP:10686"/>
        <dbReference type="ChEBI" id="CHEBI:15378"/>
        <dbReference type="ChEBI" id="CHEBI:18036"/>
        <dbReference type="ChEBI" id="CHEBI:30616"/>
        <dbReference type="ChEBI" id="CHEBI:57692"/>
        <dbReference type="ChEBI" id="CHEBI:58307"/>
        <dbReference type="ChEBI" id="CHEBI:58503"/>
        <dbReference type="ChEBI" id="CHEBI:58537"/>
        <dbReference type="EC" id="2.5.1.17"/>
    </reaction>
</comment>
<dbReference type="PANTHER" id="PTHR12213">
    <property type="entry name" value="CORRINOID ADENOSYLTRANSFERASE"/>
    <property type="match status" value="1"/>
</dbReference>